<accession>A0ABW0HUD7</accession>
<keyword evidence="3" id="KW-1185">Reference proteome</keyword>
<evidence type="ECO:0000259" key="1">
    <source>
        <dbReference type="PROSITE" id="PS51272"/>
    </source>
</evidence>
<gene>
    <name evidence="2" type="ORF">ACFPOF_18990</name>
</gene>
<organism evidence="2 3">
    <name type="scientific">Cohnella soli</name>
    <dbReference type="NCBI Taxonomy" id="425005"/>
    <lineage>
        <taxon>Bacteria</taxon>
        <taxon>Bacillati</taxon>
        <taxon>Bacillota</taxon>
        <taxon>Bacilli</taxon>
        <taxon>Bacillales</taxon>
        <taxon>Paenibacillaceae</taxon>
        <taxon>Cohnella</taxon>
    </lineage>
</organism>
<dbReference type="Proteomes" id="UP001596113">
    <property type="component" value="Unassembled WGS sequence"/>
</dbReference>
<evidence type="ECO:0000313" key="2">
    <source>
        <dbReference type="EMBL" id="MFC5404831.1"/>
    </source>
</evidence>
<dbReference type="PROSITE" id="PS51272">
    <property type="entry name" value="SLH"/>
    <property type="match status" value="1"/>
</dbReference>
<dbReference type="EMBL" id="JBHSMI010000028">
    <property type="protein sequence ID" value="MFC5404831.1"/>
    <property type="molecule type" value="Genomic_DNA"/>
</dbReference>
<evidence type="ECO:0000313" key="3">
    <source>
        <dbReference type="Proteomes" id="UP001596113"/>
    </source>
</evidence>
<dbReference type="Pfam" id="PF00395">
    <property type="entry name" value="SLH"/>
    <property type="match status" value="1"/>
</dbReference>
<dbReference type="InterPro" id="IPR001119">
    <property type="entry name" value="SLH_dom"/>
</dbReference>
<proteinExistence type="predicted"/>
<protein>
    <submittedName>
        <fullName evidence="2">S-layer homology domain-containing protein</fullName>
    </submittedName>
</protein>
<name>A0ABW0HUD7_9BACL</name>
<reference evidence="3" key="1">
    <citation type="journal article" date="2019" name="Int. J. Syst. Evol. Microbiol.">
        <title>The Global Catalogue of Microorganisms (GCM) 10K type strain sequencing project: providing services to taxonomists for standard genome sequencing and annotation.</title>
        <authorList>
            <consortium name="The Broad Institute Genomics Platform"/>
            <consortium name="The Broad Institute Genome Sequencing Center for Infectious Disease"/>
            <person name="Wu L."/>
            <person name="Ma J."/>
        </authorList>
    </citation>
    <scope>NUCLEOTIDE SEQUENCE [LARGE SCALE GENOMIC DNA]</scope>
    <source>
        <strain evidence="3">CGMCC 1.18575</strain>
    </source>
</reference>
<comment type="caution">
    <text evidence="2">The sequence shown here is derived from an EMBL/GenBank/DDBJ whole genome shotgun (WGS) entry which is preliminary data.</text>
</comment>
<feature type="domain" description="SLH" evidence="1">
    <location>
        <begin position="1"/>
        <end position="42"/>
    </location>
</feature>
<dbReference type="RefSeq" id="WP_378136052.1">
    <property type="nucleotide sequence ID" value="NZ_JBHSMI010000028.1"/>
</dbReference>
<sequence length="42" mass="4505">MIVTLQIMSGTNANTFSPQGKTTRAQAAAVLVRTLKTLGWID</sequence>